<dbReference type="InterPro" id="IPR007165">
    <property type="entry name" value="Phage_holin_4_2"/>
</dbReference>
<dbReference type="EMBL" id="CDOD01000006">
    <property type="protein sequence ID" value="CEN33062.1"/>
    <property type="molecule type" value="Genomic_DNA"/>
</dbReference>
<keyword evidence="1" id="KW-1133">Transmembrane helix</keyword>
<feature type="transmembrane region" description="Helical" evidence="1">
    <location>
        <begin position="32"/>
        <end position="50"/>
    </location>
</feature>
<proteinExistence type="predicted"/>
<dbReference type="Pfam" id="PF04020">
    <property type="entry name" value="Phage_holin_4_2"/>
    <property type="match status" value="1"/>
</dbReference>
<reference evidence="3" key="1">
    <citation type="submission" date="2015-01" db="EMBL/GenBank/DDBJ databases">
        <authorList>
            <person name="MANFREDI Pablo"/>
        </authorList>
    </citation>
    <scope>NUCLEOTIDE SEQUENCE [LARGE SCALE GENOMIC DNA]</scope>
    <source>
        <strain evidence="3">Ccyn2B</strain>
    </source>
</reference>
<organism evidence="2 3">
    <name type="scientific">Capnocytophaga cynodegmi</name>
    <dbReference type="NCBI Taxonomy" id="28189"/>
    <lineage>
        <taxon>Bacteria</taxon>
        <taxon>Pseudomonadati</taxon>
        <taxon>Bacteroidota</taxon>
        <taxon>Flavobacteriia</taxon>
        <taxon>Flavobacteriales</taxon>
        <taxon>Flavobacteriaceae</taxon>
        <taxon>Capnocytophaga</taxon>
    </lineage>
</organism>
<keyword evidence="1" id="KW-0472">Membrane</keyword>
<sequence>MKYIVSLLVTAVIVFLLGNVLPVAKISDYFSAILVAFVLSILNVLVKPVLQIISIPITIITLGLFLFVINAVIILLAAELVNGFEVSGFFGALLFSLCLSLAQSVAFRLMEDNKPRR</sequence>
<keyword evidence="3" id="KW-1185">Reference proteome</keyword>
<dbReference type="eggNOG" id="COG1950">
    <property type="taxonomic scope" value="Bacteria"/>
</dbReference>
<dbReference type="PANTHER" id="PTHR37309:SF1">
    <property type="entry name" value="SLR0284 PROTEIN"/>
    <property type="match status" value="1"/>
</dbReference>
<evidence type="ECO:0000313" key="2">
    <source>
        <dbReference type="EMBL" id="CEN33062.1"/>
    </source>
</evidence>
<dbReference type="AlphaFoldDB" id="A0A0B7H537"/>
<dbReference type="Proteomes" id="UP000038055">
    <property type="component" value="Unassembled WGS sequence"/>
</dbReference>
<feature type="transmembrane region" description="Helical" evidence="1">
    <location>
        <begin position="89"/>
        <end position="110"/>
    </location>
</feature>
<feature type="transmembrane region" description="Helical" evidence="1">
    <location>
        <begin position="57"/>
        <end position="77"/>
    </location>
</feature>
<evidence type="ECO:0000313" key="3">
    <source>
        <dbReference type="Proteomes" id="UP000038055"/>
    </source>
</evidence>
<accession>A0A0B7H537</accession>
<dbReference type="RefSeq" id="WP_041990566.1">
    <property type="nucleotide sequence ID" value="NZ_CDOD01000006.1"/>
</dbReference>
<name>A0A0B7H537_9FLAO</name>
<gene>
    <name evidence="2" type="primary">yvlD</name>
    <name evidence="2" type="ORF">CCYN2B_140022</name>
</gene>
<dbReference type="PANTHER" id="PTHR37309">
    <property type="entry name" value="SLR0284 PROTEIN"/>
    <property type="match status" value="1"/>
</dbReference>
<protein>
    <submittedName>
        <fullName evidence="2">Uncharacterized membrane protein YvlD</fullName>
    </submittedName>
</protein>
<evidence type="ECO:0000256" key="1">
    <source>
        <dbReference type="SAM" id="Phobius"/>
    </source>
</evidence>
<dbReference type="STRING" id="28189.CCYN74_210050"/>
<keyword evidence="1" id="KW-0812">Transmembrane</keyword>